<sequence>MERSEIHPVEASPGSYGKWNPNSILGGALVILAGVFLFYVIPNYINLPPFMQNPLLSPRFLPQLAGWIVLVLAALLLIEGLLNPPEREEAEALRAGVPLLRQGLMVAAGVVYVLFFEQLGAIGSGVLASVLLFLASNLRNPWVYALAIAFPVVVSLLFVHVLNVPLPIGTLWE</sequence>
<gene>
    <name evidence="3" type="ORF">U5822_11410</name>
</gene>
<name>A0ABU5NZQ7_9GAMM</name>
<dbReference type="RefSeq" id="WP_322855746.1">
    <property type="nucleotide sequence ID" value="NZ_JAYDCJ010000003.1"/>
</dbReference>
<feature type="transmembrane region" description="Helical" evidence="1">
    <location>
        <begin position="103"/>
        <end position="136"/>
    </location>
</feature>
<evidence type="ECO:0000313" key="3">
    <source>
        <dbReference type="EMBL" id="MEA1081280.1"/>
    </source>
</evidence>
<feature type="transmembrane region" description="Helical" evidence="1">
    <location>
        <begin position="142"/>
        <end position="162"/>
    </location>
</feature>
<dbReference type="Pfam" id="PF07331">
    <property type="entry name" value="TctB"/>
    <property type="match status" value="1"/>
</dbReference>
<dbReference type="Proteomes" id="UP001305746">
    <property type="component" value="Unassembled WGS sequence"/>
</dbReference>
<comment type="caution">
    <text evidence="3">The sequence shown here is derived from an EMBL/GenBank/DDBJ whole genome shotgun (WGS) entry which is preliminary data.</text>
</comment>
<feature type="transmembrane region" description="Helical" evidence="1">
    <location>
        <begin position="64"/>
        <end position="82"/>
    </location>
</feature>
<protein>
    <submittedName>
        <fullName evidence="3">Tripartite tricarboxylate transporter TctB family protein</fullName>
    </submittedName>
</protein>
<keyword evidence="1" id="KW-0812">Transmembrane</keyword>
<feature type="transmembrane region" description="Helical" evidence="1">
    <location>
        <begin position="24"/>
        <end position="44"/>
    </location>
</feature>
<keyword evidence="1" id="KW-1133">Transmembrane helix</keyword>
<organism evidence="3 4">
    <name type="scientific">Marinobacter qingdaonensis</name>
    <dbReference type="NCBI Taxonomy" id="3108486"/>
    <lineage>
        <taxon>Bacteria</taxon>
        <taxon>Pseudomonadati</taxon>
        <taxon>Pseudomonadota</taxon>
        <taxon>Gammaproteobacteria</taxon>
        <taxon>Pseudomonadales</taxon>
        <taxon>Marinobacteraceae</taxon>
        <taxon>Marinobacter</taxon>
    </lineage>
</organism>
<evidence type="ECO:0000313" key="4">
    <source>
        <dbReference type="Proteomes" id="UP001305746"/>
    </source>
</evidence>
<evidence type="ECO:0000256" key="1">
    <source>
        <dbReference type="SAM" id="Phobius"/>
    </source>
</evidence>
<keyword evidence="1" id="KW-0472">Membrane</keyword>
<feature type="domain" description="DUF1468" evidence="2">
    <location>
        <begin position="25"/>
        <end position="167"/>
    </location>
</feature>
<proteinExistence type="predicted"/>
<dbReference type="EMBL" id="JAYDCJ010000003">
    <property type="protein sequence ID" value="MEA1081280.1"/>
    <property type="molecule type" value="Genomic_DNA"/>
</dbReference>
<evidence type="ECO:0000259" key="2">
    <source>
        <dbReference type="Pfam" id="PF07331"/>
    </source>
</evidence>
<keyword evidence="4" id="KW-1185">Reference proteome</keyword>
<dbReference type="InterPro" id="IPR009936">
    <property type="entry name" value="DUF1468"/>
</dbReference>
<accession>A0ABU5NZQ7</accession>
<reference evidence="3 4" key="1">
    <citation type="submission" date="2023-12" db="EMBL/GenBank/DDBJ databases">
        <title>Marinobacter qingdaonensis sp. nov., isolated from the intertidal sediment of Qingdao, PR China.</title>
        <authorList>
            <person name="Li Y."/>
        </authorList>
    </citation>
    <scope>NUCLEOTIDE SEQUENCE [LARGE SCALE GENOMIC DNA]</scope>
    <source>
        <strain evidence="3 4">ASW11-75</strain>
    </source>
</reference>